<name>A0A371EMC8_MUCPR</name>
<feature type="non-terminal residue" evidence="2">
    <location>
        <position position="1"/>
    </location>
</feature>
<keyword evidence="3" id="KW-1185">Reference proteome</keyword>
<dbReference type="Proteomes" id="UP000257109">
    <property type="component" value="Unassembled WGS sequence"/>
</dbReference>
<gene>
    <name evidence="2" type="ORF">CR513_53939</name>
</gene>
<dbReference type="Pfam" id="PF25597">
    <property type="entry name" value="SH3_retrovirus"/>
    <property type="match status" value="1"/>
</dbReference>
<accession>A0A371EMC8</accession>
<feature type="domain" description="Retroviral polymerase SH3-like" evidence="1">
    <location>
        <begin position="5"/>
        <end position="50"/>
    </location>
</feature>
<dbReference type="OrthoDB" id="1432605at2759"/>
<sequence>MVANFVDVSKDEMFEFDVKTRQHIFIGYGDNELDYKLYDVVEKKLVRSRECIPIKYFYLLKHF</sequence>
<protein>
    <recommendedName>
        <fullName evidence="1">Retroviral polymerase SH3-like domain-containing protein</fullName>
    </recommendedName>
</protein>
<evidence type="ECO:0000313" key="3">
    <source>
        <dbReference type="Proteomes" id="UP000257109"/>
    </source>
</evidence>
<dbReference type="InterPro" id="IPR057670">
    <property type="entry name" value="SH3_retrovirus"/>
</dbReference>
<reference evidence="2" key="1">
    <citation type="submission" date="2018-05" db="EMBL/GenBank/DDBJ databases">
        <title>Draft genome of Mucuna pruriens seed.</title>
        <authorList>
            <person name="Nnadi N.E."/>
            <person name="Vos R."/>
            <person name="Hasami M.H."/>
            <person name="Devisetty U.K."/>
            <person name="Aguiy J.C."/>
        </authorList>
    </citation>
    <scope>NUCLEOTIDE SEQUENCE [LARGE SCALE GENOMIC DNA]</scope>
    <source>
        <strain evidence="2">JCA_2017</strain>
    </source>
</reference>
<proteinExistence type="predicted"/>
<organism evidence="2 3">
    <name type="scientific">Mucuna pruriens</name>
    <name type="common">Velvet bean</name>
    <name type="synonym">Dolichos pruriens</name>
    <dbReference type="NCBI Taxonomy" id="157652"/>
    <lineage>
        <taxon>Eukaryota</taxon>
        <taxon>Viridiplantae</taxon>
        <taxon>Streptophyta</taxon>
        <taxon>Embryophyta</taxon>
        <taxon>Tracheophyta</taxon>
        <taxon>Spermatophyta</taxon>
        <taxon>Magnoliopsida</taxon>
        <taxon>eudicotyledons</taxon>
        <taxon>Gunneridae</taxon>
        <taxon>Pentapetalae</taxon>
        <taxon>rosids</taxon>
        <taxon>fabids</taxon>
        <taxon>Fabales</taxon>
        <taxon>Fabaceae</taxon>
        <taxon>Papilionoideae</taxon>
        <taxon>50 kb inversion clade</taxon>
        <taxon>NPAAA clade</taxon>
        <taxon>indigoferoid/millettioid clade</taxon>
        <taxon>Phaseoleae</taxon>
        <taxon>Mucuna</taxon>
    </lineage>
</organism>
<dbReference type="EMBL" id="QJKJ01013097">
    <property type="protein sequence ID" value="RDX67211.1"/>
    <property type="molecule type" value="Genomic_DNA"/>
</dbReference>
<dbReference type="AlphaFoldDB" id="A0A371EMC8"/>
<evidence type="ECO:0000313" key="2">
    <source>
        <dbReference type="EMBL" id="RDX67211.1"/>
    </source>
</evidence>
<evidence type="ECO:0000259" key="1">
    <source>
        <dbReference type="Pfam" id="PF25597"/>
    </source>
</evidence>
<comment type="caution">
    <text evidence="2">The sequence shown here is derived from an EMBL/GenBank/DDBJ whole genome shotgun (WGS) entry which is preliminary data.</text>
</comment>